<dbReference type="Proteomes" id="UP000020218">
    <property type="component" value="Unassembled WGS sequence"/>
</dbReference>
<dbReference type="EMBL" id="JFAX01000001">
    <property type="protein sequence ID" value="EXI69710.1"/>
    <property type="molecule type" value="Genomic_DNA"/>
</dbReference>
<keyword evidence="8" id="KW-0548">Nucleotidyltransferase</keyword>
<dbReference type="InterPro" id="IPR012337">
    <property type="entry name" value="RNaseH-like_sf"/>
</dbReference>
<dbReference type="GO" id="GO:0008408">
    <property type="term" value="F:3'-5' exonuclease activity"/>
    <property type="evidence" value="ECO:0007669"/>
    <property type="project" value="TreeGrafter"/>
</dbReference>
<evidence type="ECO:0000256" key="2">
    <source>
        <dbReference type="ARBA" id="ARBA00025483"/>
    </source>
</evidence>
<keyword evidence="6" id="KW-1133">Transmembrane helix</keyword>
<dbReference type="CDD" id="cd06127">
    <property type="entry name" value="DEDDh"/>
    <property type="match status" value="1"/>
</dbReference>
<comment type="subunit">
    <text evidence="3">DNA polymerase III contains a core (composed of alpha, epsilon and theta chains) that associates with a tau subunit. This core dimerizes to form the POLIII' complex. PolIII' associates with the gamma complex (composed of gamma, delta, delta', psi and chi chains) and with the beta chain to form the complete DNA polymerase III complex.</text>
</comment>
<evidence type="ECO:0000313" key="9">
    <source>
        <dbReference type="Proteomes" id="UP000020218"/>
    </source>
</evidence>
<keyword evidence="9" id="KW-1185">Reference proteome</keyword>
<keyword evidence="5" id="KW-0175">Coiled coil</keyword>
<name>A0A011NYJ6_9PROT</name>
<evidence type="ECO:0000256" key="1">
    <source>
        <dbReference type="ARBA" id="ARBA00012417"/>
    </source>
</evidence>
<proteinExistence type="predicted"/>
<evidence type="ECO:0000256" key="4">
    <source>
        <dbReference type="ARBA" id="ARBA00049244"/>
    </source>
</evidence>
<keyword evidence="6" id="KW-0472">Membrane</keyword>
<feature type="domain" description="Exonuclease" evidence="7">
    <location>
        <begin position="530"/>
        <end position="698"/>
    </location>
</feature>
<accession>A0A011NYJ6</accession>
<comment type="caution">
    <text evidence="8">The sequence shown here is derived from an EMBL/GenBank/DDBJ whole genome shotgun (WGS) entry which is preliminary data.</text>
</comment>
<keyword evidence="6" id="KW-0812">Transmembrane</keyword>
<dbReference type="PATRIC" id="fig|1454001.3.peg.36"/>
<keyword evidence="8" id="KW-0808">Transferase</keyword>
<sequence>MNARLRLAISVIILFLLVTGPFLITAALIWADAQADERAALIRLIAPHLSLGTMMTAFGFFVGLLVIRYLFREYVQGLLKMAENLRLMLAANRNFRVTPEGPPEVRLLAVATNELAQQRDGLMDDVAAQIAAAKSSVEEEKNRLAALMSELAQAVVVCNREGRILLYNSRARLQFRALALGTTAVAGGALIGLGRSIFSILERSQIDHALDVVRQRLHKGAATAIATFITAARGGQLLRVQLVPVLATDDAPQQREMTGYVLTVENITRSLEQESRRDQVLQSLTDGTRGSLANIRVAVGNLLDYPDIEPEIRDRFMGIISDEVVRMSQRLDRTMSEFADSLKTRWPLEEVQGLDLVVAAQRRIEQELQLATANEEIDEAVWLRAESFSLVFSICFLAARLVHHHRIPELRFRLLPFGRLAYLDMIWADHAISLETFTTWENETMHLGTESSPLSLRDVIDRHGGEIWYEREKASARSFFRFVLPVALPDSLQAQAAGDEPSVRPEYYDFDLFHFRDQSIDLDRRLSDLAYTVFDTETTGLEPAAGDEIIQIGAVRIVNGRLLRHENFDQLVDPQRFLRPEGIRIHGITDDMVRGQPQIDAVLPAFHDFCNETVLVAHNAAFDMRFLQLKEDSSGVMFRQPVLDTLLLSGVLHANQDSHQLDHIAERLGVVIAGRHNALGDACATAEVFLRMLPLLAQMGIVTLRQALEASEKSYFARVKY</sequence>
<evidence type="ECO:0000256" key="5">
    <source>
        <dbReference type="SAM" id="Coils"/>
    </source>
</evidence>
<dbReference type="PANTHER" id="PTHR30231">
    <property type="entry name" value="DNA POLYMERASE III SUBUNIT EPSILON"/>
    <property type="match status" value="1"/>
</dbReference>
<dbReference type="InterPro" id="IPR036397">
    <property type="entry name" value="RNaseH_sf"/>
</dbReference>
<dbReference type="SMART" id="SM00479">
    <property type="entry name" value="EXOIII"/>
    <property type="match status" value="1"/>
</dbReference>
<dbReference type="Gene3D" id="3.30.420.10">
    <property type="entry name" value="Ribonuclease H-like superfamily/Ribonuclease H"/>
    <property type="match status" value="1"/>
</dbReference>
<dbReference type="SUPFAM" id="SSF53098">
    <property type="entry name" value="Ribonuclease H-like"/>
    <property type="match status" value="1"/>
</dbReference>
<dbReference type="GO" id="GO:0003677">
    <property type="term" value="F:DNA binding"/>
    <property type="evidence" value="ECO:0007669"/>
    <property type="project" value="InterPro"/>
</dbReference>
<protein>
    <recommendedName>
        <fullName evidence="1">DNA-directed DNA polymerase</fullName>
        <ecNumber evidence="1">2.7.7.7</ecNumber>
    </recommendedName>
</protein>
<comment type="catalytic activity">
    <reaction evidence="4">
        <text>DNA(n) + a 2'-deoxyribonucleoside 5'-triphosphate = DNA(n+1) + diphosphate</text>
        <dbReference type="Rhea" id="RHEA:22508"/>
        <dbReference type="Rhea" id="RHEA-COMP:17339"/>
        <dbReference type="Rhea" id="RHEA-COMP:17340"/>
        <dbReference type="ChEBI" id="CHEBI:33019"/>
        <dbReference type="ChEBI" id="CHEBI:61560"/>
        <dbReference type="ChEBI" id="CHEBI:173112"/>
        <dbReference type="EC" id="2.7.7.7"/>
    </reaction>
</comment>
<dbReference type="FunFam" id="3.30.420.10:FF:000045">
    <property type="entry name" value="3'-5' exonuclease DinG"/>
    <property type="match status" value="1"/>
</dbReference>
<dbReference type="InterPro" id="IPR013520">
    <property type="entry name" value="Ribonucl_H"/>
</dbReference>
<evidence type="ECO:0000313" key="8">
    <source>
        <dbReference type="EMBL" id="EXI69710.1"/>
    </source>
</evidence>
<feature type="transmembrane region" description="Helical" evidence="6">
    <location>
        <begin position="51"/>
        <end position="71"/>
    </location>
</feature>
<dbReference type="Pfam" id="PF00929">
    <property type="entry name" value="RNase_T"/>
    <property type="match status" value="1"/>
</dbReference>
<evidence type="ECO:0000256" key="6">
    <source>
        <dbReference type="SAM" id="Phobius"/>
    </source>
</evidence>
<dbReference type="NCBIfam" id="TIGR00573">
    <property type="entry name" value="dnaq"/>
    <property type="match status" value="1"/>
</dbReference>
<comment type="function">
    <text evidence="2">DNA polymerase III is a complex, multichain enzyme responsible for most of the replicative synthesis in bacteria. The epsilon subunit contain the editing function and is a proofreading 3'-5' exonuclease.</text>
</comment>
<feature type="transmembrane region" description="Helical" evidence="6">
    <location>
        <begin position="177"/>
        <end position="198"/>
    </location>
</feature>
<dbReference type="GO" id="GO:0003887">
    <property type="term" value="F:DNA-directed DNA polymerase activity"/>
    <property type="evidence" value="ECO:0007669"/>
    <property type="project" value="UniProtKB-EC"/>
</dbReference>
<dbReference type="STRING" id="1454001.AW08_00203"/>
<reference evidence="8" key="1">
    <citation type="submission" date="2014-02" db="EMBL/GenBank/DDBJ databases">
        <title>Expanding our view of genomic diversity in Candidatus Accumulibacter clades.</title>
        <authorList>
            <person name="Skennerton C.T."/>
            <person name="Barr J.J."/>
            <person name="Slater F.R."/>
            <person name="Bond P.L."/>
            <person name="Tyson G.W."/>
        </authorList>
    </citation>
    <scope>NUCLEOTIDE SEQUENCE [LARGE SCALE GENOMIC DNA]</scope>
</reference>
<organism evidence="8 9">
    <name type="scientific">Candidatus Accumulibacter adjunctus</name>
    <dbReference type="NCBI Taxonomy" id="1454001"/>
    <lineage>
        <taxon>Bacteria</taxon>
        <taxon>Pseudomonadati</taxon>
        <taxon>Pseudomonadota</taxon>
        <taxon>Betaproteobacteria</taxon>
        <taxon>Candidatus Accumulibacter</taxon>
    </lineage>
</organism>
<gene>
    <name evidence="8" type="primary">polC_1</name>
    <name evidence="8" type="ORF">AW08_00203</name>
</gene>
<evidence type="ECO:0000256" key="3">
    <source>
        <dbReference type="ARBA" id="ARBA00026073"/>
    </source>
</evidence>
<evidence type="ECO:0000259" key="7">
    <source>
        <dbReference type="SMART" id="SM00479"/>
    </source>
</evidence>
<dbReference type="InterPro" id="IPR006054">
    <property type="entry name" value="DnaQ"/>
</dbReference>
<dbReference type="EC" id="2.7.7.7" evidence="1"/>
<dbReference type="AlphaFoldDB" id="A0A011NYJ6"/>
<dbReference type="GO" id="GO:0005829">
    <property type="term" value="C:cytosol"/>
    <property type="evidence" value="ECO:0007669"/>
    <property type="project" value="TreeGrafter"/>
</dbReference>
<feature type="coiled-coil region" evidence="5">
    <location>
        <begin position="123"/>
        <end position="154"/>
    </location>
</feature>
<dbReference type="GO" id="GO:0045004">
    <property type="term" value="P:DNA replication proofreading"/>
    <property type="evidence" value="ECO:0007669"/>
    <property type="project" value="TreeGrafter"/>
</dbReference>
<dbReference type="PANTHER" id="PTHR30231:SF41">
    <property type="entry name" value="DNA POLYMERASE III SUBUNIT EPSILON"/>
    <property type="match status" value="1"/>
</dbReference>
<dbReference type="Gene3D" id="3.30.450.20">
    <property type="entry name" value="PAS domain"/>
    <property type="match status" value="1"/>
</dbReference>
<feature type="transmembrane region" description="Helical" evidence="6">
    <location>
        <begin position="7"/>
        <end position="31"/>
    </location>
</feature>